<keyword evidence="3" id="KW-0328">Glycosyltransferase</keyword>
<dbReference type="GO" id="GO:0008610">
    <property type="term" value="P:lipid biosynthetic process"/>
    <property type="evidence" value="ECO:0007669"/>
    <property type="project" value="UniProtKB-ARBA"/>
</dbReference>
<evidence type="ECO:0000256" key="4">
    <source>
        <dbReference type="ARBA" id="ARBA00022679"/>
    </source>
</evidence>
<feature type="transmembrane region" description="Helical" evidence="8">
    <location>
        <begin position="59"/>
        <end position="79"/>
    </location>
</feature>
<feature type="transmembrane region" description="Helical" evidence="8">
    <location>
        <begin position="221"/>
        <end position="240"/>
    </location>
</feature>
<dbReference type="Pfam" id="PF13231">
    <property type="entry name" value="PMT_2"/>
    <property type="match status" value="1"/>
</dbReference>
<evidence type="ECO:0000256" key="2">
    <source>
        <dbReference type="ARBA" id="ARBA00022475"/>
    </source>
</evidence>
<feature type="transmembrane region" description="Helical" evidence="8">
    <location>
        <begin position="193"/>
        <end position="214"/>
    </location>
</feature>
<keyword evidence="6 8" id="KW-1133">Transmembrane helix</keyword>
<feature type="transmembrane region" description="Helical" evidence="8">
    <location>
        <begin position="276"/>
        <end position="295"/>
    </location>
</feature>
<feature type="transmembrane region" description="Helical" evidence="8">
    <location>
        <begin position="246"/>
        <end position="264"/>
    </location>
</feature>
<dbReference type="InterPro" id="IPR038731">
    <property type="entry name" value="RgtA/B/C-like"/>
</dbReference>
<keyword evidence="7 8" id="KW-0472">Membrane</keyword>
<evidence type="ECO:0000256" key="7">
    <source>
        <dbReference type="ARBA" id="ARBA00023136"/>
    </source>
</evidence>
<dbReference type="EMBL" id="KF901161">
    <property type="protein sequence ID" value="AIF20301.1"/>
    <property type="molecule type" value="Genomic_DNA"/>
</dbReference>
<feature type="transmembrane region" description="Helical" evidence="8">
    <location>
        <begin position="125"/>
        <end position="144"/>
    </location>
</feature>
<evidence type="ECO:0000256" key="6">
    <source>
        <dbReference type="ARBA" id="ARBA00022989"/>
    </source>
</evidence>
<evidence type="ECO:0000256" key="1">
    <source>
        <dbReference type="ARBA" id="ARBA00004651"/>
    </source>
</evidence>
<organism evidence="10">
    <name type="scientific">uncultured marine thaumarchaeote KM3_89_C12</name>
    <dbReference type="NCBI Taxonomy" id="1456339"/>
    <lineage>
        <taxon>Archaea</taxon>
        <taxon>Nitrososphaerota</taxon>
        <taxon>environmental samples</taxon>
    </lineage>
</organism>
<evidence type="ECO:0000256" key="3">
    <source>
        <dbReference type="ARBA" id="ARBA00022676"/>
    </source>
</evidence>
<evidence type="ECO:0000256" key="8">
    <source>
        <dbReference type="SAM" id="Phobius"/>
    </source>
</evidence>
<evidence type="ECO:0000313" key="10">
    <source>
        <dbReference type="EMBL" id="AIF20301.1"/>
    </source>
</evidence>
<feature type="transmembrane region" description="Helical" evidence="8">
    <location>
        <begin position="12"/>
        <end position="32"/>
    </location>
</feature>
<name>A0A075HVC5_9ARCH</name>
<dbReference type="InterPro" id="IPR050297">
    <property type="entry name" value="LipidA_mod_glycosyltrf_83"/>
</dbReference>
<evidence type="ECO:0000259" key="9">
    <source>
        <dbReference type="Pfam" id="PF13231"/>
    </source>
</evidence>
<dbReference type="PANTHER" id="PTHR33908">
    <property type="entry name" value="MANNOSYLTRANSFERASE YKCB-RELATED"/>
    <property type="match status" value="1"/>
</dbReference>
<reference evidence="10" key="1">
    <citation type="journal article" date="2014" name="Genome Biol. Evol.">
        <title>Pangenome evidence for extensive interdomain horizontal transfer affecting lineage core and shell genes in uncultured planktonic thaumarchaeota and euryarchaeota.</title>
        <authorList>
            <person name="Deschamps P."/>
            <person name="Zivanovic Y."/>
            <person name="Moreira D."/>
            <person name="Rodriguez-Valera F."/>
            <person name="Lopez-Garcia P."/>
        </authorList>
    </citation>
    <scope>NUCLEOTIDE SEQUENCE</scope>
</reference>
<keyword evidence="4 10" id="KW-0808">Transferase</keyword>
<dbReference type="GO" id="GO:0005886">
    <property type="term" value="C:plasma membrane"/>
    <property type="evidence" value="ECO:0007669"/>
    <property type="project" value="UniProtKB-SubCell"/>
</dbReference>
<protein>
    <submittedName>
        <fullName evidence="10">4-amino-4-deoxy-L-arabinose transferase and related glycosyl transferases of PMT family</fullName>
    </submittedName>
</protein>
<comment type="subcellular location">
    <subcellularLocation>
        <location evidence="1">Cell membrane</location>
        <topology evidence="1">Multi-pass membrane protein</topology>
    </subcellularLocation>
</comment>
<proteinExistence type="predicted"/>
<dbReference type="AlphaFoldDB" id="A0A075HVC5"/>
<dbReference type="PANTHER" id="PTHR33908:SF11">
    <property type="entry name" value="MEMBRANE PROTEIN"/>
    <property type="match status" value="1"/>
</dbReference>
<sequence length="444" mass="51777">MNSENYLDFMFVQRNISILFSVMTSIPMYFLAKRFVKKDIALIAPLFFIFEPRIIENSLNGVTEPMFIFFVVSTLALFFSDQKKLILFSFVLAGIFCLVRYEGLMLVLSMFGIMFFRFKKEKKDLVYPISAIGIFLLVIMPMLLVQTNTLGYDGVFSHVGDGANVVVRDSFFSTGPETVQFFPEIGLPTLLKFLGWILIPSYIIFLPIGIFFFFKNRENKKMQLIIIGLFAIIPAFYAYSRGISDTKYLLVIYPILIIFVLNCIDWLRTKWPGQYNFKIIIIVFLIATSFLFLNFKDDNAYEREMFGIISENIEHMYTVNNLNLDIGAFIAVAILNNENDFPKTENSVRENILILDINEYNSIDDMLKSEHYVNKYGADIDESHRKITHLITDNSETTKDFLKELFDNETKYPYIIKIYDSKDHGYSYHIKIFKINYDKFTLQN</sequence>
<accession>A0A075HVC5</accession>
<keyword evidence="5 8" id="KW-0812">Transmembrane</keyword>
<dbReference type="GO" id="GO:0016763">
    <property type="term" value="F:pentosyltransferase activity"/>
    <property type="evidence" value="ECO:0007669"/>
    <property type="project" value="TreeGrafter"/>
</dbReference>
<feature type="domain" description="Glycosyltransferase RgtA/B/C/D-like" evidence="9">
    <location>
        <begin position="11"/>
        <end position="143"/>
    </location>
</feature>
<feature type="transmembrane region" description="Helical" evidence="8">
    <location>
        <begin position="85"/>
        <end position="113"/>
    </location>
</feature>
<evidence type="ECO:0000256" key="5">
    <source>
        <dbReference type="ARBA" id="ARBA00022692"/>
    </source>
</evidence>
<keyword evidence="2" id="KW-1003">Cell membrane</keyword>